<gene>
    <name evidence="1" type="ORF">GCM10008088_19340</name>
</gene>
<protein>
    <recommendedName>
        <fullName evidence="3">Addiction module component</fullName>
    </recommendedName>
</protein>
<reference evidence="2" key="1">
    <citation type="journal article" date="2019" name="Int. J. Syst. Evol. Microbiol.">
        <title>The Global Catalogue of Microorganisms (GCM) 10K type strain sequencing project: providing services to taxonomists for standard genome sequencing and annotation.</title>
        <authorList>
            <consortium name="The Broad Institute Genomics Platform"/>
            <consortium name="The Broad Institute Genome Sequencing Center for Infectious Disease"/>
            <person name="Wu L."/>
            <person name="Ma J."/>
        </authorList>
    </citation>
    <scope>NUCLEOTIDE SEQUENCE [LARGE SCALE GENOMIC DNA]</scope>
    <source>
        <strain evidence="2">KCTC 12708</strain>
    </source>
</reference>
<name>A0ABQ3BXP6_9FLAO</name>
<keyword evidence="2" id="KW-1185">Reference proteome</keyword>
<organism evidence="1 2">
    <name type="scientific">Mesonia mobilis</name>
    <dbReference type="NCBI Taxonomy" id="369791"/>
    <lineage>
        <taxon>Bacteria</taxon>
        <taxon>Pseudomonadati</taxon>
        <taxon>Bacteroidota</taxon>
        <taxon>Flavobacteriia</taxon>
        <taxon>Flavobacteriales</taxon>
        <taxon>Flavobacteriaceae</taxon>
        <taxon>Mesonia</taxon>
    </lineage>
</organism>
<dbReference type="GeneID" id="94369599"/>
<evidence type="ECO:0000313" key="1">
    <source>
        <dbReference type="EMBL" id="GGZ57938.1"/>
    </source>
</evidence>
<dbReference type="EMBL" id="BMWY01000005">
    <property type="protein sequence ID" value="GGZ57938.1"/>
    <property type="molecule type" value="Genomic_DNA"/>
</dbReference>
<dbReference type="Proteomes" id="UP000615593">
    <property type="component" value="Unassembled WGS sequence"/>
</dbReference>
<comment type="caution">
    <text evidence="1">The sequence shown here is derived from an EMBL/GenBank/DDBJ whole genome shotgun (WGS) entry which is preliminary data.</text>
</comment>
<accession>A0ABQ3BXP6</accession>
<proteinExistence type="predicted"/>
<evidence type="ECO:0008006" key="3">
    <source>
        <dbReference type="Google" id="ProtNLM"/>
    </source>
</evidence>
<evidence type="ECO:0000313" key="2">
    <source>
        <dbReference type="Proteomes" id="UP000615593"/>
    </source>
</evidence>
<dbReference type="RefSeq" id="WP_027884485.1">
    <property type="nucleotide sequence ID" value="NZ_BMWY01000005.1"/>
</dbReference>
<sequence>MISKKVLQRELENFPDHFTIDELVGKLIVLEKRQRENTYTSGIGHISVKELDAEIEKWFKM</sequence>